<dbReference type="OrthoDB" id="406505at2759"/>
<accession>A0A2I2GLC5</accession>
<feature type="chain" id="PRO_5014169732" evidence="3">
    <location>
        <begin position="22"/>
        <end position="402"/>
    </location>
</feature>
<dbReference type="RefSeq" id="XP_024708988.1">
    <property type="nucleotide sequence ID" value="XM_024851212.1"/>
</dbReference>
<name>A0A2I2GLC5_9EURO</name>
<keyword evidence="1 3" id="KW-0732">Signal</keyword>
<proteinExistence type="predicted"/>
<evidence type="ECO:0000256" key="2">
    <source>
        <dbReference type="SAM" id="MobiDB-lite"/>
    </source>
</evidence>
<keyword evidence="6" id="KW-1185">Reference proteome</keyword>
<dbReference type="InterPro" id="IPR049818">
    <property type="entry name" value="Expansin_EXLX1-like"/>
</dbReference>
<dbReference type="PANTHER" id="PTHR31836">
    <property type="match status" value="1"/>
</dbReference>
<feature type="domain" description="Expansin-like EG45" evidence="4">
    <location>
        <begin position="219"/>
        <end position="311"/>
    </location>
</feature>
<gene>
    <name evidence="5" type="ORF">P170DRAFT_451719</name>
</gene>
<dbReference type="GeneID" id="36558911"/>
<evidence type="ECO:0000313" key="5">
    <source>
        <dbReference type="EMBL" id="PLB53686.1"/>
    </source>
</evidence>
<feature type="region of interest" description="Disordered" evidence="2">
    <location>
        <begin position="107"/>
        <end position="132"/>
    </location>
</feature>
<dbReference type="Gene3D" id="2.60.40.760">
    <property type="entry name" value="Expansin, cellulose-binding-like domain"/>
    <property type="match status" value="1"/>
</dbReference>
<dbReference type="Pfam" id="PF03330">
    <property type="entry name" value="DPBB_1"/>
    <property type="match status" value="1"/>
</dbReference>
<feature type="signal peptide" evidence="3">
    <location>
        <begin position="1"/>
        <end position="21"/>
    </location>
</feature>
<evidence type="ECO:0000256" key="3">
    <source>
        <dbReference type="SAM" id="SignalP"/>
    </source>
</evidence>
<dbReference type="PROSITE" id="PS50842">
    <property type="entry name" value="EXPANSIN_EG45"/>
    <property type="match status" value="1"/>
</dbReference>
<dbReference type="InterPro" id="IPR009009">
    <property type="entry name" value="RlpA-like_DPBB"/>
</dbReference>
<evidence type="ECO:0000256" key="1">
    <source>
        <dbReference type="ARBA" id="ARBA00022729"/>
    </source>
</evidence>
<dbReference type="NCBIfam" id="NF041144">
    <property type="entry name" value="expansin_EXLX1"/>
    <property type="match status" value="1"/>
</dbReference>
<dbReference type="Proteomes" id="UP000234275">
    <property type="component" value="Unassembled WGS sequence"/>
</dbReference>
<dbReference type="AlphaFoldDB" id="A0A2I2GLC5"/>
<feature type="compositionally biased region" description="Low complexity" evidence="2">
    <location>
        <begin position="62"/>
        <end position="81"/>
    </location>
</feature>
<evidence type="ECO:0000313" key="6">
    <source>
        <dbReference type="Proteomes" id="UP000234275"/>
    </source>
</evidence>
<protein>
    <submittedName>
        <fullName evidence="5">Barwin-like endoglucanase</fullName>
    </submittedName>
</protein>
<dbReference type="SUPFAM" id="SSF50685">
    <property type="entry name" value="Barwin-like endoglucanases"/>
    <property type="match status" value="1"/>
</dbReference>
<organism evidence="5 6">
    <name type="scientific">Aspergillus steynii IBT 23096</name>
    <dbReference type="NCBI Taxonomy" id="1392250"/>
    <lineage>
        <taxon>Eukaryota</taxon>
        <taxon>Fungi</taxon>
        <taxon>Dikarya</taxon>
        <taxon>Ascomycota</taxon>
        <taxon>Pezizomycotina</taxon>
        <taxon>Eurotiomycetes</taxon>
        <taxon>Eurotiomycetidae</taxon>
        <taxon>Eurotiales</taxon>
        <taxon>Aspergillaceae</taxon>
        <taxon>Aspergillus</taxon>
        <taxon>Aspergillus subgen. Circumdati</taxon>
    </lineage>
</organism>
<dbReference type="CDD" id="cd22271">
    <property type="entry name" value="DPBB_EXP_N-like"/>
    <property type="match status" value="1"/>
</dbReference>
<dbReference type="InterPro" id="IPR007112">
    <property type="entry name" value="Expansin/allergen_DPBB_dom"/>
</dbReference>
<dbReference type="PANTHER" id="PTHR31836:SF21">
    <property type="entry name" value="EXPANSIN-LIKE PROTEIN 7"/>
    <property type="match status" value="1"/>
</dbReference>
<comment type="caution">
    <text evidence="5">The sequence shown here is derived from an EMBL/GenBank/DDBJ whole genome shotgun (WGS) entry which is preliminary data.</text>
</comment>
<reference evidence="5 6" key="1">
    <citation type="submission" date="2016-12" db="EMBL/GenBank/DDBJ databases">
        <title>The genomes of Aspergillus section Nigri reveals drivers in fungal speciation.</title>
        <authorList>
            <consortium name="DOE Joint Genome Institute"/>
            <person name="Vesth T.C."/>
            <person name="Nybo J."/>
            <person name="Theobald S."/>
            <person name="Brandl J."/>
            <person name="Frisvad J.C."/>
            <person name="Nielsen K.F."/>
            <person name="Lyhne E.K."/>
            <person name="Kogle M.E."/>
            <person name="Kuo A."/>
            <person name="Riley R."/>
            <person name="Clum A."/>
            <person name="Nolan M."/>
            <person name="Lipzen A."/>
            <person name="Salamov A."/>
            <person name="Henrissat B."/>
            <person name="Wiebenga A."/>
            <person name="De Vries R.P."/>
            <person name="Grigoriev I.V."/>
            <person name="Mortensen U.H."/>
            <person name="Andersen M.R."/>
            <person name="Baker S.E."/>
        </authorList>
    </citation>
    <scope>NUCLEOTIDE SEQUENCE [LARGE SCALE GENOMIC DNA]</scope>
    <source>
        <strain evidence="5 6">IBT 23096</strain>
    </source>
</reference>
<feature type="region of interest" description="Disordered" evidence="2">
    <location>
        <begin position="62"/>
        <end position="90"/>
    </location>
</feature>
<dbReference type="VEuPathDB" id="FungiDB:P170DRAFT_451719"/>
<dbReference type="InterPro" id="IPR036749">
    <property type="entry name" value="Expansin_CBD_sf"/>
</dbReference>
<dbReference type="STRING" id="1392250.A0A2I2GLC5"/>
<evidence type="ECO:0000259" key="4">
    <source>
        <dbReference type="PROSITE" id="PS50842"/>
    </source>
</evidence>
<dbReference type="InterPro" id="IPR051477">
    <property type="entry name" value="Expansin_CellWall"/>
</dbReference>
<sequence>MKYQSLVSLGLAALGTTSVSASPLFHHRDNGQCPPGYSPSVYYITVTAEATPTSTSSVELTTTVSSSSSTTSTSETTVSTTQTPIQPTYHTLVEIPPPVTTEAPVTTQAEAAPVETTTPAEPSTTSSAVEQQPTVVVVSSEAPAAPAPSTTEAEAPVVAVPTTTQAAKPAATTAASSSSSSNSNSNAGSSSSSSSSSSSGSSGAVNSGKATFYGGNVSGGACSFTGYTIPSSLFGTALSQARWNDASSCGACVSVKGPDGNNVKAMIVDKCPECESNHLDLFETAFSELASTSEGIIPIDWSFVPCGIDSPITLKNKEGTSAYWFSMQVVNANEPVSSLEVSTDGGSTWQETTRSDYNFFENESGFGAETVDVRVTSQSGGKIHVKNVGCSSGTEKEATSNF</sequence>
<dbReference type="Gene3D" id="2.40.40.10">
    <property type="entry name" value="RlpA-like domain"/>
    <property type="match status" value="1"/>
</dbReference>
<feature type="region of interest" description="Disordered" evidence="2">
    <location>
        <begin position="169"/>
        <end position="201"/>
    </location>
</feature>
<dbReference type="InterPro" id="IPR036908">
    <property type="entry name" value="RlpA-like_sf"/>
</dbReference>
<dbReference type="SUPFAM" id="SSF49590">
    <property type="entry name" value="PHL pollen allergen"/>
    <property type="match status" value="1"/>
</dbReference>
<dbReference type="EMBL" id="MSFO01000001">
    <property type="protein sequence ID" value="PLB53686.1"/>
    <property type="molecule type" value="Genomic_DNA"/>
</dbReference>